<dbReference type="RefSeq" id="WP_285884776.1">
    <property type="nucleotide sequence ID" value="NZ_JARFYN010000110.1"/>
</dbReference>
<feature type="transmembrane region" description="Helical" evidence="1">
    <location>
        <begin position="294"/>
        <end position="319"/>
    </location>
</feature>
<feature type="transmembrane region" description="Helical" evidence="1">
    <location>
        <begin position="270"/>
        <end position="287"/>
    </location>
</feature>
<feature type="transmembrane region" description="Helical" evidence="1">
    <location>
        <begin position="202"/>
        <end position="219"/>
    </location>
</feature>
<evidence type="ECO:0000313" key="3">
    <source>
        <dbReference type="Proteomes" id="UP001172630"/>
    </source>
</evidence>
<feature type="transmembrane region" description="Helical" evidence="1">
    <location>
        <begin position="96"/>
        <end position="114"/>
    </location>
</feature>
<keyword evidence="1" id="KW-0472">Membrane</keyword>
<organism evidence="2 3">
    <name type="scientific">Rhizobium calliandrae</name>
    <dbReference type="NCBI Taxonomy" id="1312182"/>
    <lineage>
        <taxon>Bacteria</taxon>
        <taxon>Pseudomonadati</taxon>
        <taxon>Pseudomonadota</taxon>
        <taxon>Alphaproteobacteria</taxon>
        <taxon>Hyphomicrobiales</taxon>
        <taxon>Rhizobiaceae</taxon>
        <taxon>Rhizobium/Agrobacterium group</taxon>
        <taxon>Rhizobium</taxon>
    </lineage>
</organism>
<feature type="transmembrane region" description="Helical" evidence="1">
    <location>
        <begin position="22"/>
        <end position="41"/>
    </location>
</feature>
<reference evidence="2" key="1">
    <citation type="submission" date="2023-06" db="EMBL/GenBank/DDBJ databases">
        <title>Phylogenetic Diversity of Rhizobium strains.</title>
        <authorList>
            <person name="Moura F.T."/>
            <person name="Helene L.C.F."/>
            <person name="Hungria M."/>
        </authorList>
    </citation>
    <scope>NUCLEOTIDE SEQUENCE</scope>
    <source>
        <strain evidence="2">CCGE524</strain>
    </source>
</reference>
<keyword evidence="1" id="KW-0812">Transmembrane</keyword>
<evidence type="ECO:0000313" key="2">
    <source>
        <dbReference type="EMBL" id="MDL2410792.1"/>
    </source>
</evidence>
<gene>
    <name evidence="2" type="ORF">PY650_35680</name>
</gene>
<feature type="transmembrane region" description="Helical" evidence="1">
    <location>
        <begin position="126"/>
        <end position="146"/>
    </location>
</feature>
<dbReference type="EMBL" id="JARFYN010000110">
    <property type="protein sequence ID" value="MDL2410792.1"/>
    <property type="molecule type" value="Genomic_DNA"/>
</dbReference>
<protein>
    <submittedName>
        <fullName evidence="2">Uncharacterized protein</fullName>
    </submittedName>
</protein>
<feature type="transmembrane region" description="Helical" evidence="1">
    <location>
        <begin position="359"/>
        <end position="380"/>
    </location>
</feature>
<proteinExistence type="predicted"/>
<evidence type="ECO:0000256" key="1">
    <source>
        <dbReference type="SAM" id="Phobius"/>
    </source>
</evidence>
<sequence length="490" mass="53529">MDIHLHPLPQQEPVWMSNFEKALLHVTALVMLLYAFGRNIYSMSVDFAHHFLVVEYLANHWRADIGSYGNMASMAHYPEGSHYLTLAVSALSGSSYSALCFVALISVYFAYFAASRIAICRLPRWSIVPFLAIIAPLSITHAIPGYEIISNFLFSQIVGAALYFCLLVVLMDERIARPIRIWMTIPVAAVLMTIHALPALNLTATAGMILVISETKFFLKQRKMSAKGFAQLAAFGLISLGMLAVHPSFAEMRALADNNGALDLGISLRYLVALAIATSCASLWFTLHSKTATFVDVVTTAALTGAIILAVAQAIVLIVGHAGSWYAVKKHMFFIVPLCAIALSRLASSLMPRLPRDNLGARSSFIVAVVAGSLLTARVYSSQVLLPTWVVNDQIAYAKDAVQNDFPAYEFGNTAVLASSVEPTIRYMISLSVFGLPFNDRSVALLGGTKDPNIAPYLMLDRKQASSKCDERYAETSKFVIVPARCYVPN</sequence>
<comment type="caution">
    <text evidence="2">The sequence shown here is derived from an EMBL/GenBank/DDBJ whole genome shotgun (WGS) entry which is preliminary data.</text>
</comment>
<feature type="transmembrane region" description="Helical" evidence="1">
    <location>
        <begin position="152"/>
        <end position="171"/>
    </location>
</feature>
<dbReference type="Proteomes" id="UP001172630">
    <property type="component" value="Unassembled WGS sequence"/>
</dbReference>
<keyword evidence="3" id="KW-1185">Reference proteome</keyword>
<feature type="transmembrane region" description="Helical" evidence="1">
    <location>
        <begin position="331"/>
        <end position="347"/>
    </location>
</feature>
<keyword evidence="1" id="KW-1133">Transmembrane helix</keyword>
<accession>A0ABT7KRH5</accession>
<feature type="transmembrane region" description="Helical" evidence="1">
    <location>
        <begin position="231"/>
        <end position="250"/>
    </location>
</feature>
<name>A0ABT7KRH5_9HYPH</name>